<gene>
    <name evidence="1" type="ORF">OWV82_011055</name>
</gene>
<evidence type="ECO:0000313" key="1">
    <source>
        <dbReference type="EMBL" id="KAJ4715974.1"/>
    </source>
</evidence>
<accession>A0ACC1XX44</accession>
<name>A0ACC1XX44_MELAZ</name>
<comment type="caution">
    <text evidence="1">The sequence shown here is derived from an EMBL/GenBank/DDBJ whole genome shotgun (WGS) entry which is preliminary data.</text>
</comment>
<sequence length="602" mass="69208">MSDHRQSTMATAAAEADDLTDAVAKKTEKEVKAEEEQVNKEFSGDNLRPAEEFVMLADRIPTFLLIFFPRFRSCQRFAFEALSATNTAHAVFFAGRLLLCGEDIVDYDLVFYCERVAFVFVALCYCFEVLIFGKIAAVLYLFTNMLLIKSIFEQVNDLSGFLALAYKKYHYITYGTDFSEDKEEKSDSDHDDNEPELENDPPLNQEIQQPNPGTLKEEGGKDPELENETPPNQEIQQPNPGTLKEEGGKDPELESEPHLDHEIQQQNPGILKEEDGKDQDMIYDFILDLGQEIQQQNPGILKEEDGKDPDMIYDFILDEEEEAENEKKVKGYEKNILELLNDEYKQQSLKLEEEKNYLSLKLAESMELYRGIQKEHFEHQIMCDKEKRELVAKLEENVETFKHYQHMVHEHIFNNSTVAAAAGVDESTLQLHASLASARASLYDYQTKYQNSMNESEEKRLKWVQERNELNAKLSATLSWYQYYVLATYDYQLQNHNLLAERNDLSVKLHSANASAEFYKACLDDSDQECRKLREENGNTSAKLFAEASSAEHYHNLVHELEEKKGKLEDEKNELVTKLCAAKAASALYRSYLHDLDVCLLA</sequence>
<organism evidence="1 2">
    <name type="scientific">Melia azedarach</name>
    <name type="common">Chinaberry tree</name>
    <dbReference type="NCBI Taxonomy" id="155640"/>
    <lineage>
        <taxon>Eukaryota</taxon>
        <taxon>Viridiplantae</taxon>
        <taxon>Streptophyta</taxon>
        <taxon>Embryophyta</taxon>
        <taxon>Tracheophyta</taxon>
        <taxon>Spermatophyta</taxon>
        <taxon>Magnoliopsida</taxon>
        <taxon>eudicotyledons</taxon>
        <taxon>Gunneridae</taxon>
        <taxon>Pentapetalae</taxon>
        <taxon>rosids</taxon>
        <taxon>malvids</taxon>
        <taxon>Sapindales</taxon>
        <taxon>Meliaceae</taxon>
        <taxon>Melia</taxon>
    </lineage>
</organism>
<reference evidence="1 2" key="1">
    <citation type="journal article" date="2023" name="Science">
        <title>Complex scaffold remodeling in plant triterpene biosynthesis.</title>
        <authorList>
            <person name="De La Pena R."/>
            <person name="Hodgson H."/>
            <person name="Liu J.C."/>
            <person name="Stephenson M.J."/>
            <person name="Martin A.C."/>
            <person name="Owen C."/>
            <person name="Harkess A."/>
            <person name="Leebens-Mack J."/>
            <person name="Jimenez L.E."/>
            <person name="Osbourn A."/>
            <person name="Sattely E.S."/>
        </authorList>
    </citation>
    <scope>NUCLEOTIDE SEQUENCE [LARGE SCALE GENOMIC DNA]</scope>
    <source>
        <strain evidence="2">cv. JPN11</strain>
        <tissue evidence="1">Leaf</tissue>
    </source>
</reference>
<keyword evidence="2" id="KW-1185">Reference proteome</keyword>
<evidence type="ECO:0000313" key="2">
    <source>
        <dbReference type="Proteomes" id="UP001164539"/>
    </source>
</evidence>
<dbReference type="EMBL" id="CM051399">
    <property type="protein sequence ID" value="KAJ4715974.1"/>
    <property type="molecule type" value="Genomic_DNA"/>
</dbReference>
<protein>
    <submittedName>
        <fullName evidence="1">Uncharacterized protein</fullName>
    </submittedName>
</protein>
<dbReference type="Proteomes" id="UP001164539">
    <property type="component" value="Chromosome 6"/>
</dbReference>
<proteinExistence type="predicted"/>